<dbReference type="InterPro" id="IPR000045">
    <property type="entry name" value="Prepilin_IV_endopep_pep"/>
</dbReference>
<dbReference type="Pfam" id="PF01478">
    <property type="entry name" value="Peptidase_A24"/>
    <property type="match status" value="1"/>
</dbReference>
<keyword evidence="3" id="KW-0472">Membrane</keyword>
<evidence type="ECO:0000256" key="1">
    <source>
        <dbReference type="ARBA" id="ARBA00005801"/>
    </source>
</evidence>
<dbReference type="GO" id="GO:0004190">
    <property type="term" value="F:aspartic-type endopeptidase activity"/>
    <property type="evidence" value="ECO:0007669"/>
    <property type="project" value="InterPro"/>
</dbReference>
<feature type="domain" description="Prepilin type IV endopeptidase peptidase" evidence="4">
    <location>
        <begin position="81"/>
        <end position="182"/>
    </location>
</feature>
<evidence type="ECO:0000256" key="3">
    <source>
        <dbReference type="SAM" id="Phobius"/>
    </source>
</evidence>
<organism evidence="5 6">
    <name type="scientific">Nocardioides euryhalodurans</name>
    <dbReference type="NCBI Taxonomy" id="2518370"/>
    <lineage>
        <taxon>Bacteria</taxon>
        <taxon>Bacillati</taxon>
        <taxon>Actinomycetota</taxon>
        <taxon>Actinomycetes</taxon>
        <taxon>Propionibacteriales</taxon>
        <taxon>Nocardioidaceae</taxon>
        <taxon>Nocardioides</taxon>
    </lineage>
</organism>
<evidence type="ECO:0000313" key="6">
    <source>
        <dbReference type="Proteomes" id="UP000294894"/>
    </source>
</evidence>
<dbReference type="EMBL" id="CP038267">
    <property type="protein sequence ID" value="QBR91374.1"/>
    <property type="molecule type" value="Genomic_DNA"/>
</dbReference>
<protein>
    <submittedName>
        <fullName evidence="5">Prepilin peptidase</fullName>
    </submittedName>
</protein>
<dbReference type="GO" id="GO:0006465">
    <property type="term" value="P:signal peptide processing"/>
    <property type="evidence" value="ECO:0007669"/>
    <property type="project" value="TreeGrafter"/>
</dbReference>
<name>A0A4P7GI21_9ACTN</name>
<dbReference type="RefSeq" id="WP_135073924.1">
    <property type="nucleotide sequence ID" value="NZ_CP038267.1"/>
</dbReference>
<keyword evidence="6" id="KW-1185">Reference proteome</keyword>
<dbReference type="PANTHER" id="PTHR30487">
    <property type="entry name" value="TYPE 4 PREPILIN-LIKE PROTEINS LEADER PEPTIDE-PROCESSING ENZYME"/>
    <property type="match status" value="1"/>
</dbReference>
<dbReference type="PANTHER" id="PTHR30487:SF0">
    <property type="entry name" value="PREPILIN LEADER PEPTIDASE_N-METHYLTRANSFERASE-RELATED"/>
    <property type="match status" value="1"/>
</dbReference>
<gene>
    <name evidence="5" type="ORF">EXE57_03135</name>
</gene>
<feature type="transmembrane region" description="Helical" evidence="3">
    <location>
        <begin position="209"/>
        <end position="229"/>
    </location>
</feature>
<dbReference type="InterPro" id="IPR050882">
    <property type="entry name" value="Prepilin_peptidase/N-MTase"/>
</dbReference>
<evidence type="ECO:0000259" key="4">
    <source>
        <dbReference type="Pfam" id="PF01478"/>
    </source>
</evidence>
<feature type="transmembrane region" description="Helical" evidence="3">
    <location>
        <begin position="104"/>
        <end position="122"/>
    </location>
</feature>
<dbReference type="PRINTS" id="PR00864">
    <property type="entry name" value="PREPILNPTASE"/>
</dbReference>
<evidence type="ECO:0000313" key="5">
    <source>
        <dbReference type="EMBL" id="QBR91374.1"/>
    </source>
</evidence>
<accession>A0A4P7GI21</accession>
<dbReference type="GO" id="GO:0005886">
    <property type="term" value="C:plasma membrane"/>
    <property type="evidence" value="ECO:0007669"/>
    <property type="project" value="TreeGrafter"/>
</dbReference>
<dbReference type="KEGG" id="noy:EXE57_03135"/>
<dbReference type="AlphaFoldDB" id="A0A4P7GI21"/>
<feature type="transmembrane region" description="Helical" evidence="3">
    <location>
        <begin position="128"/>
        <end position="148"/>
    </location>
</feature>
<keyword evidence="3" id="KW-1133">Transmembrane helix</keyword>
<dbReference type="InterPro" id="IPR014032">
    <property type="entry name" value="Peptidase_A24A_bac"/>
</dbReference>
<keyword evidence="3" id="KW-0812">Transmembrane</keyword>
<sequence>MTPTIVLGAALAAGLGGLLVPRLIALLPEPDLAEDAEPKPPYAEIGARPGLAWRAALACTLAGGLLGASVGRDWWLAVLVLLVPVLAALSVVDWHTKLLPSRLVLPATAFAVVAALAGWGVTGDTDDLVRAGLGLVIARSLFWVLWFVHSAGMGFGDVRLAALLGIALGHLGWGELAVGVYSGFLVFGIPGLVLAVVRRDRRLLRAAYPFGPFMVLGALVGVLTGPWVASYLGWG</sequence>
<feature type="transmembrane region" description="Helical" evidence="3">
    <location>
        <begin position="179"/>
        <end position="197"/>
    </location>
</feature>
<reference evidence="5 6" key="1">
    <citation type="submission" date="2019-03" db="EMBL/GenBank/DDBJ databases">
        <title>Three New Species of Nocardioides, Nocardioides euryhalodurans sp. nov., Nocardioides seonyuensis sp. nov. and Nocardioides eburneoflavus sp. nov., Iolated from Soil.</title>
        <authorList>
            <person name="Roh S.G."/>
            <person name="Lee C."/>
            <person name="Kim M.-K."/>
            <person name="Kim S.B."/>
        </authorList>
    </citation>
    <scope>NUCLEOTIDE SEQUENCE [LARGE SCALE GENOMIC DNA]</scope>
    <source>
        <strain evidence="5 6">MMS17-SY117</strain>
    </source>
</reference>
<comment type="similarity">
    <text evidence="1 2">Belongs to the peptidase A24 family.</text>
</comment>
<dbReference type="OrthoDB" id="2087435at2"/>
<feature type="transmembrane region" description="Helical" evidence="3">
    <location>
        <begin position="74"/>
        <end position="92"/>
    </location>
</feature>
<evidence type="ECO:0000256" key="2">
    <source>
        <dbReference type="RuleBase" id="RU003793"/>
    </source>
</evidence>
<dbReference type="Gene3D" id="1.20.120.1220">
    <property type="match status" value="1"/>
</dbReference>
<dbReference type="Proteomes" id="UP000294894">
    <property type="component" value="Chromosome"/>
</dbReference>
<proteinExistence type="inferred from homology"/>